<dbReference type="InterPro" id="IPR021401">
    <property type="entry name" value="DUF3040"/>
</dbReference>
<keyword evidence="4" id="KW-1185">Reference proteome</keyword>
<name>A0A1G9NAH7_9CORY</name>
<evidence type="ECO:0000256" key="1">
    <source>
        <dbReference type="SAM" id="MobiDB-lite"/>
    </source>
</evidence>
<evidence type="ECO:0008006" key="5">
    <source>
        <dbReference type="Google" id="ProtNLM"/>
    </source>
</evidence>
<evidence type="ECO:0000256" key="2">
    <source>
        <dbReference type="SAM" id="Phobius"/>
    </source>
</evidence>
<dbReference type="Proteomes" id="UP000199350">
    <property type="component" value="Chromosome I"/>
</dbReference>
<sequence>MSLSEQEQRTLREIEQSLLAEDPKFGSKVPGGAGAAGNGGTGQITMRSAALIVLGLVLLIGGVALATVSVWFVALSVVGFAVMLAGGVMALRSPAVPAARAKGPVNSARRSPRVSTMEENFKRRFEGQ</sequence>
<keyword evidence="2" id="KW-0472">Membrane</keyword>
<feature type="transmembrane region" description="Helical" evidence="2">
    <location>
        <begin position="71"/>
        <end position="91"/>
    </location>
</feature>
<dbReference type="EMBL" id="LT629700">
    <property type="protein sequence ID" value="SDL83117.1"/>
    <property type="molecule type" value="Genomic_DNA"/>
</dbReference>
<dbReference type="OrthoDB" id="5244024at2"/>
<dbReference type="RefSeq" id="WP_092149377.1">
    <property type="nucleotide sequence ID" value="NZ_LT629700.1"/>
</dbReference>
<proteinExistence type="predicted"/>
<feature type="compositionally biased region" description="Basic and acidic residues" evidence="1">
    <location>
        <begin position="119"/>
        <end position="128"/>
    </location>
</feature>
<dbReference type="STRING" id="38302.SAMN04488535_0924"/>
<evidence type="ECO:0000313" key="3">
    <source>
        <dbReference type="EMBL" id="SDL83117.1"/>
    </source>
</evidence>
<dbReference type="Pfam" id="PF11239">
    <property type="entry name" value="DUF3040"/>
    <property type="match status" value="1"/>
</dbReference>
<feature type="region of interest" description="Disordered" evidence="1">
    <location>
        <begin position="101"/>
        <end position="128"/>
    </location>
</feature>
<protein>
    <recommendedName>
        <fullName evidence="5">DUF3040 domain-containing protein</fullName>
    </recommendedName>
</protein>
<gene>
    <name evidence="3" type="ORF">SAMN04488535_0924</name>
</gene>
<reference evidence="4" key="1">
    <citation type="submission" date="2016-10" db="EMBL/GenBank/DDBJ databases">
        <authorList>
            <person name="Varghese N."/>
            <person name="Submissions S."/>
        </authorList>
    </citation>
    <scope>NUCLEOTIDE SEQUENCE [LARGE SCALE GENOMIC DNA]</scope>
    <source>
        <strain evidence="4">DSM 20632</strain>
    </source>
</reference>
<dbReference type="AlphaFoldDB" id="A0A1G9NAH7"/>
<keyword evidence="2" id="KW-0812">Transmembrane</keyword>
<organism evidence="3 4">
    <name type="scientific">Corynebacterium mycetoides</name>
    <dbReference type="NCBI Taxonomy" id="38302"/>
    <lineage>
        <taxon>Bacteria</taxon>
        <taxon>Bacillati</taxon>
        <taxon>Actinomycetota</taxon>
        <taxon>Actinomycetes</taxon>
        <taxon>Mycobacteriales</taxon>
        <taxon>Corynebacteriaceae</taxon>
        <taxon>Corynebacterium</taxon>
    </lineage>
</organism>
<feature type="transmembrane region" description="Helical" evidence="2">
    <location>
        <begin position="48"/>
        <end position="65"/>
    </location>
</feature>
<evidence type="ECO:0000313" key="4">
    <source>
        <dbReference type="Proteomes" id="UP000199350"/>
    </source>
</evidence>
<accession>A0A1G9NAH7</accession>
<keyword evidence="2" id="KW-1133">Transmembrane helix</keyword>